<dbReference type="AlphaFoldDB" id="A0A8K0VWT9"/>
<comment type="caution">
    <text evidence="2">The sequence shown here is derived from an EMBL/GenBank/DDBJ whole genome shotgun (WGS) entry which is preliminary data.</text>
</comment>
<feature type="repeat" description="ANK" evidence="1">
    <location>
        <begin position="341"/>
        <end position="369"/>
    </location>
</feature>
<organism evidence="2 3">
    <name type="scientific">Paraphoma chrysanthemicola</name>
    <dbReference type="NCBI Taxonomy" id="798071"/>
    <lineage>
        <taxon>Eukaryota</taxon>
        <taxon>Fungi</taxon>
        <taxon>Dikarya</taxon>
        <taxon>Ascomycota</taxon>
        <taxon>Pezizomycotina</taxon>
        <taxon>Dothideomycetes</taxon>
        <taxon>Pleosporomycetidae</taxon>
        <taxon>Pleosporales</taxon>
        <taxon>Pleosporineae</taxon>
        <taxon>Phaeosphaeriaceae</taxon>
        <taxon>Paraphoma</taxon>
    </lineage>
</organism>
<dbReference type="PROSITE" id="PS50088">
    <property type="entry name" value="ANK_REPEAT"/>
    <property type="match status" value="1"/>
</dbReference>
<evidence type="ECO:0000313" key="3">
    <source>
        <dbReference type="Proteomes" id="UP000813461"/>
    </source>
</evidence>
<evidence type="ECO:0000313" key="2">
    <source>
        <dbReference type="EMBL" id="KAH7082376.1"/>
    </source>
</evidence>
<evidence type="ECO:0008006" key="4">
    <source>
        <dbReference type="Google" id="ProtNLM"/>
    </source>
</evidence>
<evidence type="ECO:0000256" key="1">
    <source>
        <dbReference type="PROSITE-ProRule" id="PRU00023"/>
    </source>
</evidence>
<name>A0A8K0VWT9_9PLEO</name>
<dbReference type="OrthoDB" id="3671334at2759"/>
<gene>
    <name evidence="2" type="ORF">FB567DRAFT_594863</name>
</gene>
<proteinExistence type="predicted"/>
<protein>
    <recommendedName>
        <fullName evidence="4">Ankyrin</fullName>
    </recommendedName>
</protein>
<dbReference type="InterPro" id="IPR036770">
    <property type="entry name" value="Ankyrin_rpt-contain_sf"/>
</dbReference>
<dbReference type="Gene3D" id="1.25.40.20">
    <property type="entry name" value="Ankyrin repeat-containing domain"/>
    <property type="match status" value="1"/>
</dbReference>
<dbReference type="PROSITE" id="PS50297">
    <property type="entry name" value="ANK_REP_REGION"/>
    <property type="match status" value="1"/>
</dbReference>
<keyword evidence="1" id="KW-0040">ANK repeat</keyword>
<sequence length="441" mass="49271">MNLLDLSPEIFQHIVHDFVSIVGIRKAWNARKVCLTFAVETQYDVLHLQPLTKDDVNWFGYDRSIRPLPKAYPPSIIRSRLNKPPNSFPGFLNKTHRMARSLRDAMESSRQESEETVTTLCESLAQGLPGYRLELALTSDVYLVRHYGGASDGLGSGPLLIVQKLIAVVLVNDCGLVLQSFPDLLEKDEWQCPFFGCPLSLAVAQKSKDMARTILQWLLVIHNQGLPPSLDMSRTEQGFNIVKAIDNAFAHGSLEILQDLLSFHSRRFGPADRTTYDTWLWRGYTKCSINTSYLEAVLAAPSEGQVKITREALVKAMRYYGPSHLETLITNKALNVHRVFGDTTPLIAAARGGILDNIRAILDAGADIDFELGSPSNRISAMTIAIRTKLRQDTKVSIVQLLLERGATLPPVHTWSEVGKRGTSQIRALLEEEQKKRNNQA</sequence>
<accession>A0A8K0VWT9</accession>
<dbReference type="EMBL" id="JAGMVJ010000014">
    <property type="protein sequence ID" value="KAH7082376.1"/>
    <property type="molecule type" value="Genomic_DNA"/>
</dbReference>
<dbReference type="InterPro" id="IPR002110">
    <property type="entry name" value="Ankyrin_rpt"/>
</dbReference>
<dbReference type="SUPFAM" id="SSF48403">
    <property type="entry name" value="Ankyrin repeat"/>
    <property type="match status" value="1"/>
</dbReference>
<keyword evidence="3" id="KW-1185">Reference proteome</keyword>
<dbReference type="Proteomes" id="UP000813461">
    <property type="component" value="Unassembled WGS sequence"/>
</dbReference>
<reference evidence="2" key="1">
    <citation type="journal article" date="2021" name="Nat. Commun.">
        <title>Genetic determinants of endophytism in the Arabidopsis root mycobiome.</title>
        <authorList>
            <person name="Mesny F."/>
            <person name="Miyauchi S."/>
            <person name="Thiergart T."/>
            <person name="Pickel B."/>
            <person name="Atanasova L."/>
            <person name="Karlsson M."/>
            <person name="Huettel B."/>
            <person name="Barry K.W."/>
            <person name="Haridas S."/>
            <person name="Chen C."/>
            <person name="Bauer D."/>
            <person name="Andreopoulos W."/>
            <person name="Pangilinan J."/>
            <person name="LaButti K."/>
            <person name="Riley R."/>
            <person name="Lipzen A."/>
            <person name="Clum A."/>
            <person name="Drula E."/>
            <person name="Henrissat B."/>
            <person name="Kohler A."/>
            <person name="Grigoriev I.V."/>
            <person name="Martin F.M."/>
            <person name="Hacquard S."/>
        </authorList>
    </citation>
    <scope>NUCLEOTIDE SEQUENCE</scope>
    <source>
        <strain evidence="2">MPI-SDFR-AT-0120</strain>
    </source>
</reference>